<protein>
    <submittedName>
        <fullName evidence="3">Putative sulfatase modifying factor 1</fullName>
    </submittedName>
</protein>
<dbReference type="Gene3D" id="3.90.1580.10">
    <property type="entry name" value="paralog of FGE (formylglycine-generating enzyme)"/>
    <property type="match status" value="1"/>
</dbReference>
<name>A0A1W1HL13_9BACT</name>
<dbReference type="InterPro" id="IPR016187">
    <property type="entry name" value="CTDL_fold"/>
</dbReference>
<sequence length="290" mass="32838">MRPPQFEKSILFLLMLLLSLLAAQTSAGKNKTITNKLGMTFVLIPAGKFVMGSPETEPGRDWNEMLHTVTISKSFYMQETEVTQGQWNALVEENPSAFKDCGAACPMDTVSWNQCMQFISFLNQYEKTTKYRLPTEAEWEYACRAGTATAFYGGNMTEDGCTPVDPVLDAIAWYCGNSGYKNPPDVLRPHPVKTKEPNAWGLYDMHGNVQEWCLDFCKWREIWSFKGRTGVITSTYKNNIVDPLSKTGDHRVFRGGAWHQPPGFLRSANRGYYKPVAKRNSLGFRIVKEL</sequence>
<dbReference type="GO" id="GO:0120147">
    <property type="term" value="F:formylglycine-generating oxidase activity"/>
    <property type="evidence" value="ECO:0007669"/>
    <property type="project" value="TreeGrafter"/>
</dbReference>
<dbReference type="InterPro" id="IPR005532">
    <property type="entry name" value="SUMF_dom"/>
</dbReference>
<dbReference type="OrthoDB" id="9768004at2"/>
<dbReference type="PANTHER" id="PTHR23150">
    <property type="entry name" value="SULFATASE MODIFYING FACTOR 1, 2"/>
    <property type="match status" value="1"/>
</dbReference>
<dbReference type="AlphaFoldDB" id="A0A1W1HL13"/>
<feature type="chain" id="PRO_5013229788" evidence="1">
    <location>
        <begin position="28"/>
        <end position="290"/>
    </location>
</feature>
<gene>
    <name evidence="3" type="ORF">MTBBW1_930008</name>
</gene>
<evidence type="ECO:0000313" key="4">
    <source>
        <dbReference type="Proteomes" id="UP000191931"/>
    </source>
</evidence>
<evidence type="ECO:0000256" key="1">
    <source>
        <dbReference type="SAM" id="SignalP"/>
    </source>
</evidence>
<evidence type="ECO:0000259" key="2">
    <source>
        <dbReference type="Pfam" id="PF03781"/>
    </source>
</evidence>
<organism evidence="3 4">
    <name type="scientific">Desulfamplus magnetovallimortis</name>
    <dbReference type="NCBI Taxonomy" id="1246637"/>
    <lineage>
        <taxon>Bacteria</taxon>
        <taxon>Pseudomonadati</taxon>
        <taxon>Thermodesulfobacteriota</taxon>
        <taxon>Desulfobacteria</taxon>
        <taxon>Desulfobacterales</taxon>
        <taxon>Desulfobacteraceae</taxon>
        <taxon>Desulfamplus</taxon>
    </lineage>
</organism>
<dbReference type="Proteomes" id="UP000191931">
    <property type="component" value="Unassembled WGS sequence"/>
</dbReference>
<dbReference type="Pfam" id="PF03781">
    <property type="entry name" value="FGE-sulfatase"/>
    <property type="match status" value="1"/>
</dbReference>
<feature type="domain" description="Sulfatase-modifying factor enzyme-like" evidence="2">
    <location>
        <begin position="40"/>
        <end position="288"/>
    </location>
</feature>
<proteinExistence type="predicted"/>
<feature type="signal peptide" evidence="1">
    <location>
        <begin position="1"/>
        <end position="27"/>
    </location>
</feature>
<dbReference type="STRING" id="1246637.MTBBW1_930008"/>
<evidence type="ECO:0000313" key="3">
    <source>
        <dbReference type="EMBL" id="SLM33181.1"/>
    </source>
</evidence>
<keyword evidence="4" id="KW-1185">Reference proteome</keyword>
<dbReference type="InterPro" id="IPR051043">
    <property type="entry name" value="Sulfatase_Mod_Factor_Kinase"/>
</dbReference>
<dbReference type="PANTHER" id="PTHR23150:SF19">
    <property type="entry name" value="FORMYLGLYCINE-GENERATING ENZYME"/>
    <property type="match status" value="1"/>
</dbReference>
<dbReference type="InterPro" id="IPR042095">
    <property type="entry name" value="SUMF_sf"/>
</dbReference>
<dbReference type="EMBL" id="FWEV01000340">
    <property type="protein sequence ID" value="SLM33181.1"/>
    <property type="molecule type" value="Genomic_DNA"/>
</dbReference>
<dbReference type="SUPFAM" id="SSF56436">
    <property type="entry name" value="C-type lectin-like"/>
    <property type="match status" value="1"/>
</dbReference>
<reference evidence="3 4" key="1">
    <citation type="submission" date="2017-03" db="EMBL/GenBank/DDBJ databases">
        <authorList>
            <person name="Afonso C.L."/>
            <person name="Miller P.J."/>
            <person name="Scott M.A."/>
            <person name="Spackman E."/>
            <person name="Goraichik I."/>
            <person name="Dimitrov K.M."/>
            <person name="Suarez D.L."/>
            <person name="Swayne D.E."/>
        </authorList>
    </citation>
    <scope>NUCLEOTIDE SEQUENCE [LARGE SCALE GENOMIC DNA]</scope>
    <source>
        <strain evidence="3">PRJEB14757</strain>
    </source>
</reference>
<keyword evidence="1" id="KW-0732">Signal</keyword>
<dbReference type="RefSeq" id="WP_080803384.1">
    <property type="nucleotide sequence ID" value="NZ_LT828544.1"/>
</dbReference>
<accession>A0A1W1HL13</accession>